<evidence type="ECO:0000256" key="2">
    <source>
        <dbReference type="SAM" id="SignalP"/>
    </source>
</evidence>
<accession>A0A495BJZ2</accession>
<feature type="compositionally biased region" description="Polar residues" evidence="1">
    <location>
        <begin position="64"/>
        <end position="80"/>
    </location>
</feature>
<keyword evidence="2" id="KW-0732">Signal</keyword>
<feature type="chain" id="PRO_5019812469" evidence="2">
    <location>
        <begin position="18"/>
        <end position="80"/>
    </location>
</feature>
<protein>
    <submittedName>
        <fullName evidence="3">Uncharacterized protein</fullName>
    </submittedName>
</protein>
<dbReference type="RefSeq" id="WP_120809848.1">
    <property type="nucleotide sequence ID" value="NZ_RBID01000011.1"/>
</dbReference>
<feature type="signal peptide" evidence="2">
    <location>
        <begin position="1"/>
        <end position="17"/>
    </location>
</feature>
<name>A0A495BJZ2_VOGIN</name>
<evidence type="ECO:0000256" key="1">
    <source>
        <dbReference type="SAM" id="MobiDB-lite"/>
    </source>
</evidence>
<reference evidence="3 4" key="1">
    <citation type="submission" date="2018-10" db="EMBL/GenBank/DDBJ databases">
        <title>Genomic Encyclopedia of Type Strains, Phase IV (KMG-IV): sequencing the most valuable type-strain genomes for metagenomic binning, comparative biology and taxonomic classification.</title>
        <authorList>
            <person name="Goeker M."/>
        </authorList>
    </citation>
    <scope>NUCLEOTIDE SEQUENCE [LARGE SCALE GENOMIC DNA]</scope>
    <source>
        <strain evidence="3 4">DSM 3303</strain>
    </source>
</reference>
<feature type="compositionally biased region" description="Polar residues" evidence="1">
    <location>
        <begin position="48"/>
        <end position="57"/>
    </location>
</feature>
<comment type="caution">
    <text evidence="3">The sequence shown here is derived from an EMBL/GenBank/DDBJ whole genome shotgun (WGS) entry which is preliminary data.</text>
</comment>
<sequence>MRTLLIVLALAAAPALADTFVRGHTRSDGTYVQPHYRSNNDGNFNNNWSTQGNTNPHTGERGTRTQPNNGYGNQYNSPYN</sequence>
<evidence type="ECO:0000313" key="4">
    <source>
        <dbReference type="Proteomes" id="UP000279384"/>
    </source>
</evidence>
<feature type="region of interest" description="Disordered" evidence="1">
    <location>
        <begin position="23"/>
        <end position="80"/>
    </location>
</feature>
<proteinExistence type="predicted"/>
<dbReference type="EMBL" id="RBID01000011">
    <property type="protein sequence ID" value="RKQ61211.1"/>
    <property type="molecule type" value="Genomic_DNA"/>
</dbReference>
<dbReference type="AlphaFoldDB" id="A0A495BJZ2"/>
<evidence type="ECO:0000313" key="3">
    <source>
        <dbReference type="EMBL" id="RKQ61211.1"/>
    </source>
</evidence>
<dbReference type="Proteomes" id="UP000279384">
    <property type="component" value="Unassembled WGS sequence"/>
</dbReference>
<organism evidence="3 4">
    <name type="scientific">Vogesella indigofera</name>
    <name type="common">Pseudomonas indigofera</name>
    <dbReference type="NCBI Taxonomy" id="45465"/>
    <lineage>
        <taxon>Bacteria</taxon>
        <taxon>Pseudomonadati</taxon>
        <taxon>Pseudomonadota</taxon>
        <taxon>Betaproteobacteria</taxon>
        <taxon>Neisseriales</taxon>
        <taxon>Chromobacteriaceae</taxon>
        <taxon>Vogesella</taxon>
    </lineage>
</organism>
<gene>
    <name evidence="3" type="ORF">C8E02_0978</name>
</gene>